<organism evidence="2">
    <name type="scientific">Rhodopseudomonas palustris (strain BisB18)</name>
    <dbReference type="NCBI Taxonomy" id="316056"/>
    <lineage>
        <taxon>Bacteria</taxon>
        <taxon>Pseudomonadati</taxon>
        <taxon>Pseudomonadota</taxon>
        <taxon>Alphaproteobacteria</taxon>
        <taxon>Hyphomicrobiales</taxon>
        <taxon>Nitrobacteraceae</taxon>
        <taxon>Rhodopseudomonas</taxon>
    </lineage>
</organism>
<dbReference type="HOGENOM" id="CLU_1702884_0_0_5"/>
<feature type="transmembrane region" description="Helical" evidence="1">
    <location>
        <begin position="92"/>
        <end position="111"/>
    </location>
</feature>
<dbReference type="RefSeq" id="WP_011471101.1">
    <property type="nucleotide sequence ID" value="NC_007925.1"/>
</dbReference>
<dbReference type="eggNOG" id="ENOG5033G4E">
    <property type="taxonomic scope" value="Bacteria"/>
</dbReference>
<protein>
    <submittedName>
        <fullName evidence="2">Uncharacterized protein</fullName>
    </submittedName>
</protein>
<dbReference type="KEGG" id="rpc:RPC_0620"/>
<feature type="transmembrane region" description="Helical" evidence="1">
    <location>
        <begin position="117"/>
        <end position="137"/>
    </location>
</feature>
<gene>
    <name evidence="2" type="ordered locus">RPC_0620</name>
</gene>
<keyword evidence="1" id="KW-1133">Transmembrane helix</keyword>
<name>Q21BP3_RHOPB</name>
<evidence type="ECO:0000256" key="1">
    <source>
        <dbReference type="SAM" id="Phobius"/>
    </source>
</evidence>
<evidence type="ECO:0000313" key="2">
    <source>
        <dbReference type="EMBL" id="ABD86193.1"/>
    </source>
</evidence>
<accession>Q21BP3</accession>
<keyword evidence="1" id="KW-0812">Transmembrane</keyword>
<dbReference type="AlphaFoldDB" id="Q21BP3"/>
<dbReference type="OrthoDB" id="7960265at2"/>
<sequence length="153" mass="15456">MTDASLPAPIAAAASFEARTALPRRASVALIIAGAALAAAFVTPADSVAAAKAQSGDELVMLLRFMAAVKALLALGAAAAVVWRLGHPASAALTLAYTAAAALMATAPALIWHLADVGFGAAMFHAGVVTLLAALYADRHLVARHVPRLARRA</sequence>
<feature type="transmembrane region" description="Helical" evidence="1">
    <location>
        <begin position="26"/>
        <end position="45"/>
    </location>
</feature>
<dbReference type="STRING" id="316056.RPC_0620"/>
<dbReference type="EMBL" id="CP000301">
    <property type="protein sequence ID" value="ABD86193.1"/>
    <property type="molecule type" value="Genomic_DNA"/>
</dbReference>
<proteinExistence type="predicted"/>
<keyword evidence="1" id="KW-0472">Membrane</keyword>
<feature type="transmembrane region" description="Helical" evidence="1">
    <location>
        <begin position="65"/>
        <end position="85"/>
    </location>
</feature>
<reference evidence="2" key="1">
    <citation type="submission" date="2006-03" db="EMBL/GenBank/DDBJ databases">
        <title>Complete sequence of Rhodopseudomonas palustris BisB18.</title>
        <authorList>
            <consortium name="US DOE Joint Genome Institute"/>
            <person name="Copeland A."/>
            <person name="Lucas S."/>
            <person name="Lapidus A."/>
            <person name="Barry K."/>
            <person name="Detter J.C."/>
            <person name="Glavina del Rio T."/>
            <person name="Hammon N."/>
            <person name="Israni S."/>
            <person name="Dalin E."/>
            <person name="Tice H."/>
            <person name="Pitluck S."/>
            <person name="Chain P."/>
            <person name="Malfatti S."/>
            <person name="Shin M."/>
            <person name="Vergez L."/>
            <person name="Schmutz J."/>
            <person name="Larimer F."/>
            <person name="Land M."/>
            <person name="Hauser L."/>
            <person name="Pelletier D.A."/>
            <person name="Kyrpides N."/>
            <person name="Anderson I."/>
            <person name="Oda Y."/>
            <person name="Harwood C.S."/>
            <person name="Richardson P."/>
        </authorList>
    </citation>
    <scope>NUCLEOTIDE SEQUENCE [LARGE SCALE GENOMIC DNA]</scope>
    <source>
        <strain evidence="2">BisB18</strain>
    </source>
</reference>